<dbReference type="Gene3D" id="3.40.640.10">
    <property type="entry name" value="Type I PLP-dependent aspartate aminotransferase-like (Major domain)"/>
    <property type="match status" value="1"/>
</dbReference>
<evidence type="ECO:0000256" key="3">
    <source>
        <dbReference type="ARBA" id="ARBA00022793"/>
    </source>
</evidence>
<evidence type="ECO:0000256" key="5">
    <source>
        <dbReference type="ARBA" id="ARBA00023239"/>
    </source>
</evidence>
<evidence type="ECO:0000256" key="7">
    <source>
        <dbReference type="RuleBase" id="RU000382"/>
    </source>
</evidence>
<dbReference type="InterPro" id="IPR002129">
    <property type="entry name" value="PyrdxlP-dep_de-COase"/>
</dbReference>
<evidence type="ECO:0000256" key="2">
    <source>
        <dbReference type="ARBA" id="ARBA00009533"/>
    </source>
</evidence>
<keyword evidence="5 7" id="KW-0456">Lyase</keyword>
<gene>
    <name evidence="9" type="ORF">GCM10011594_27320</name>
</gene>
<dbReference type="Gene3D" id="3.90.1150.10">
    <property type="entry name" value="Aspartate Aminotransferase, domain 1"/>
    <property type="match status" value="1"/>
</dbReference>
<keyword evidence="4 6" id="KW-0663">Pyridoxal phosphate</keyword>
<comment type="cofactor">
    <cofactor evidence="1 6 7">
        <name>pyridoxal 5'-phosphate</name>
        <dbReference type="ChEBI" id="CHEBI:597326"/>
    </cofactor>
</comment>
<dbReference type="GO" id="GO:0030170">
    <property type="term" value="F:pyridoxal phosphate binding"/>
    <property type="evidence" value="ECO:0007669"/>
    <property type="project" value="InterPro"/>
</dbReference>
<dbReference type="EMBL" id="BMNA01000004">
    <property type="protein sequence ID" value="GGM05637.1"/>
    <property type="molecule type" value="Genomic_DNA"/>
</dbReference>
<feature type="region of interest" description="Disordered" evidence="8">
    <location>
        <begin position="469"/>
        <end position="490"/>
    </location>
</feature>
<dbReference type="PANTHER" id="PTHR11999">
    <property type="entry name" value="GROUP II PYRIDOXAL-5-PHOSPHATE DECARBOXYLASE"/>
    <property type="match status" value="1"/>
</dbReference>
<keyword evidence="9" id="KW-0808">Transferase</keyword>
<dbReference type="AlphaFoldDB" id="A0A917T1I9"/>
<dbReference type="InterPro" id="IPR015424">
    <property type="entry name" value="PyrdxlP-dep_Trfase"/>
</dbReference>
<reference evidence="9" key="1">
    <citation type="journal article" date="2014" name="Int. J. Syst. Evol. Microbiol.">
        <title>Complete genome sequence of Corynebacterium casei LMG S-19264T (=DSM 44701T), isolated from a smear-ripened cheese.</title>
        <authorList>
            <consortium name="US DOE Joint Genome Institute (JGI-PGF)"/>
            <person name="Walter F."/>
            <person name="Albersmeier A."/>
            <person name="Kalinowski J."/>
            <person name="Ruckert C."/>
        </authorList>
    </citation>
    <scope>NUCLEOTIDE SEQUENCE</scope>
    <source>
        <strain evidence="9">CGMCC 4.7308</strain>
    </source>
</reference>
<dbReference type="SUPFAM" id="SSF53383">
    <property type="entry name" value="PLP-dependent transferases"/>
    <property type="match status" value="1"/>
</dbReference>
<reference evidence="9" key="2">
    <citation type="submission" date="2020-09" db="EMBL/GenBank/DDBJ databases">
        <authorList>
            <person name="Sun Q."/>
            <person name="Zhou Y."/>
        </authorList>
    </citation>
    <scope>NUCLEOTIDE SEQUENCE</scope>
    <source>
        <strain evidence="9">CGMCC 4.7308</strain>
    </source>
</reference>
<dbReference type="RefSeq" id="WP_188942215.1">
    <property type="nucleotide sequence ID" value="NZ_BMNA01000004.1"/>
</dbReference>
<evidence type="ECO:0000313" key="10">
    <source>
        <dbReference type="Proteomes" id="UP000655208"/>
    </source>
</evidence>
<keyword evidence="3" id="KW-0210">Decarboxylase</keyword>
<evidence type="ECO:0000256" key="6">
    <source>
        <dbReference type="PIRSR" id="PIRSR602129-50"/>
    </source>
</evidence>
<keyword evidence="10" id="KW-1185">Reference proteome</keyword>
<dbReference type="GO" id="GO:0004058">
    <property type="term" value="F:aromatic-L-amino-acid decarboxylase activity"/>
    <property type="evidence" value="ECO:0007669"/>
    <property type="project" value="UniProtKB-ARBA"/>
</dbReference>
<evidence type="ECO:0000256" key="4">
    <source>
        <dbReference type="ARBA" id="ARBA00022898"/>
    </source>
</evidence>
<name>A0A917T1I9_9ACTN</name>
<feature type="modified residue" description="N6-(pyridoxal phosphate)lysine" evidence="6">
    <location>
        <position position="295"/>
    </location>
</feature>
<proteinExistence type="inferred from homology"/>
<dbReference type="Pfam" id="PF00282">
    <property type="entry name" value="Pyridoxal_deC"/>
    <property type="match status" value="1"/>
</dbReference>
<organism evidence="9 10">
    <name type="scientific">Nakamurella endophytica</name>
    <dbReference type="NCBI Taxonomy" id="1748367"/>
    <lineage>
        <taxon>Bacteria</taxon>
        <taxon>Bacillati</taxon>
        <taxon>Actinomycetota</taxon>
        <taxon>Actinomycetes</taxon>
        <taxon>Nakamurellales</taxon>
        <taxon>Nakamurellaceae</taxon>
        <taxon>Nakamurella</taxon>
    </lineage>
</organism>
<accession>A0A917T1I9</accession>
<dbReference type="GO" id="GO:0008483">
    <property type="term" value="F:transaminase activity"/>
    <property type="evidence" value="ECO:0007669"/>
    <property type="project" value="UniProtKB-KW"/>
</dbReference>
<dbReference type="InterPro" id="IPR015421">
    <property type="entry name" value="PyrdxlP-dep_Trfase_major"/>
</dbReference>
<dbReference type="GO" id="GO:0019752">
    <property type="term" value="P:carboxylic acid metabolic process"/>
    <property type="evidence" value="ECO:0007669"/>
    <property type="project" value="InterPro"/>
</dbReference>
<evidence type="ECO:0000256" key="1">
    <source>
        <dbReference type="ARBA" id="ARBA00001933"/>
    </source>
</evidence>
<keyword evidence="9" id="KW-0032">Aminotransferase</keyword>
<evidence type="ECO:0000256" key="8">
    <source>
        <dbReference type="SAM" id="MobiDB-lite"/>
    </source>
</evidence>
<dbReference type="InterPro" id="IPR015422">
    <property type="entry name" value="PyrdxlP-dep_Trfase_small"/>
</dbReference>
<sequence length="498" mass="51008">MSPRPGSYDPALSRAAEHARRWLDALDARPVPAQAAADGLLAQVGGALPEVGLPPDEVVDRLADLADPGLMAIGSGRFFGWVMGGVLPAALAADWLVSAWDQNAGMRPATPAAAALEEAAAGWLLDALGLPATAGVGFTTGATMANFTCLAAGRGRVLQAAGWDVHRDGLAGVPRVHVLVGAERHDTVDLTLRYLGLGAPTPVAADEQGRIRVDALAAALAEVPAGAPTLVCLQAGNVHSGAFDPFADAVEVAHRHGAWVHVDGAFGLWAAACPEFADRIRGLAAADSWATDAHKTLNVPYDCGIAVVADDLALRAALGVHASYLVREDAGPGNPYERVPELSRRARGIPVWAALRSLGRSGLVELVSGLAAAARSIAAGLGEVDGVEVLHEVAFTQVCFAVRGAGNTAGTDRTVEIGRALAADGGILLSGSRWHERDVLRISVSNWSTGPDEVAAAVAAVRRAVGSVGGSPGVEAAGRSGPDGDRLVGQPVVERRAL</sequence>
<evidence type="ECO:0000313" key="9">
    <source>
        <dbReference type="EMBL" id="GGM05637.1"/>
    </source>
</evidence>
<dbReference type="PANTHER" id="PTHR11999:SF70">
    <property type="entry name" value="MIP05841P"/>
    <property type="match status" value="1"/>
</dbReference>
<protein>
    <submittedName>
        <fullName evidence="9">Aspartate aminotransferase family protein</fullName>
    </submittedName>
</protein>
<comment type="caution">
    <text evidence="9">The sequence shown here is derived from an EMBL/GenBank/DDBJ whole genome shotgun (WGS) entry which is preliminary data.</text>
</comment>
<dbReference type="InterPro" id="IPR010977">
    <property type="entry name" value="Aromatic_deC"/>
</dbReference>
<dbReference type="Proteomes" id="UP000655208">
    <property type="component" value="Unassembled WGS sequence"/>
</dbReference>
<comment type="similarity">
    <text evidence="2 7">Belongs to the group II decarboxylase family.</text>
</comment>